<evidence type="ECO:0000256" key="1">
    <source>
        <dbReference type="ARBA" id="ARBA00023015"/>
    </source>
</evidence>
<dbReference type="Pfam" id="PF00440">
    <property type="entry name" value="TetR_N"/>
    <property type="match status" value="1"/>
</dbReference>
<organism evidence="6 7">
    <name type="scientific">Thalassospira indica</name>
    <dbReference type="NCBI Taxonomy" id="1891279"/>
    <lineage>
        <taxon>Bacteria</taxon>
        <taxon>Pseudomonadati</taxon>
        <taxon>Pseudomonadota</taxon>
        <taxon>Alphaproteobacteria</taxon>
        <taxon>Rhodospirillales</taxon>
        <taxon>Thalassospiraceae</taxon>
        <taxon>Thalassospira</taxon>
    </lineage>
</organism>
<protein>
    <submittedName>
        <fullName evidence="6">TetR/AcrR family transcriptional regulator</fullName>
    </submittedName>
</protein>
<keyword evidence="3" id="KW-0804">Transcription</keyword>
<evidence type="ECO:0000256" key="2">
    <source>
        <dbReference type="ARBA" id="ARBA00023125"/>
    </source>
</evidence>
<dbReference type="PROSITE" id="PS50977">
    <property type="entry name" value="HTH_TETR_2"/>
    <property type="match status" value="1"/>
</dbReference>
<dbReference type="Gene3D" id="1.10.10.60">
    <property type="entry name" value="Homeodomain-like"/>
    <property type="match status" value="1"/>
</dbReference>
<dbReference type="InterPro" id="IPR011075">
    <property type="entry name" value="TetR_C"/>
</dbReference>
<sequence length="206" mass="22815">MATRGRPPAFDRDNALDKALGLFWERGYDNTSMAELSAAMKLNPPSIYAAFGGKEALFDEVIAHYNKHHGTMIWADLDRFKQPKDATRHVLVASANAYTREDTPHGCLVVLAAPQENSNHATVNQTLCSHRRSVTKTLRNLYAEGQRRGHIPRNANIDTMATYYATVQIGMSIQARDGATRDDLIAVADAAMTTWPNLTSTSLARR</sequence>
<dbReference type="InterPro" id="IPR001647">
    <property type="entry name" value="HTH_TetR"/>
</dbReference>
<feature type="domain" description="HTH tetR-type" evidence="5">
    <location>
        <begin position="9"/>
        <end position="69"/>
    </location>
</feature>
<dbReference type="InterPro" id="IPR023772">
    <property type="entry name" value="DNA-bd_HTH_TetR-type_CS"/>
</dbReference>
<evidence type="ECO:0000256" key="3">
    <source>
        <dbReference type="ARBA" id="ARBA00023163"/>
    </source>
</evidence>
<dbReference type="Pfam" id="PF16925">
    <property type="entry name" value="TetR_C_13"/>
    <property type="match status" value="1"/>
</dbReference>
<evidence type="ECO:0000313" key="6">
    <source>
        <dbReference type="EMBL" id="AXO13507.1"/>
    </source>
</evidence>
<dbReference type="PROSITE" id="PS01081">
    <property type="entry name" value="HTH_TETR_1"/>
    <property type="match status" value="1"/>
</dbReference>
<reference evidence="6 7" key="1">
    <citation type="submission" date="2018-08" db="EMBL/GenBank/DDBJ databases">
        <title>Complete genome sequence of type strain Thalassospira indica MCCC 1A01103T, isolated from isolated from deep seawater of the Indian Ocean.</title>
        <authorList>
            <person name="Liu Y."/>
        </authorList>
    </citation>
    <scope>NUCLEOTIDE SEQUENCE [LARGE SCALE GENOMIC DNA]</scope>
    <source>
        <strain evidence="6 7">PB8BT</strain>
    </source>
</reference>
<evidence type="ECO:0000256" key="4">
    <source>
        <dbReference type="PROSITE-ProRule" id="PRU00335"/>
    </source>
</evidence>
<keyword evidence="1" id="KW-0805">Transcription regulation</keyword>
<dbReference type="SUPFAM" id="SSF48498">
    <property type="entry name" value="Tetracyclin repressor-like, C-terminal domain"/>
    <property type="match status" value="1"/>
</dbReference>
<dbReference type="EMBL" id="CP031555">
    <property type="protein sequence ID" value="AXO13507.1"/>
    <property type="molecule type" value="Genomic_DNA"/>
</dbReference>
<keyword evidence="7" id="KW-1185">Reference proteome</keyword>
<feature type="DNA-binding region" description="H-T-H motif" evidence="4">
    <location>
        <begin position="32"/>
        <end position="51"/>
    </location>
</feature>
<dbReference type="InterPro" id="IPR036271">
    <property type="entry name" value="Tet_transcr_reg_TetR-rel_C_sf"/>
</dbReference>
<name>A0ABM6XV18_9PROT</name>
<dbReference type="PANTHER" id="PTHR47506">
    <property type="entry name" value="TRANSCRIPTIONAL REGULATORY PROTEIN"/>
    <property type="match status" value="1"/>
</dbReference>
<evidence type="ECO:0000313" key="7">
    <source>
        <dbReference type="Proteomes" id="UP000256971"/>
    </source>
</evidence>
<dbReference type="Gene3D" id="1.10.357.10">
    <property type="entry name" value="Tetracycline Repressor, domain 2"/>
    <property type="match status" value="1"/>
</dbReference>
<dbReference type="SUPFAM" id="SSF46689">
    <property type="entry name" value="Homeodomain-like"/>
    <property type="match status" value="1"/>
</dbReference>
<evidence type="ECO:0000259" key="5">
    <source>
        <dbReference type="PROSITE" id="PS50977"/>
    </source>
</evidence>
<keyword evidence="2 4" id="KW-0238">DNA-binding</keyword>
<accession>A0ABM6XV18</accession>
<dbReference type="Proteomes" id="UP000256971">
    <property type="component" value="Chromosome"/>
</dbReference>
<dbReference type="PANTHER" id="PTHR47506:SF1">
    <property type="entry name" value="HTH-TYPE TRANSCRIPTIONAL REGULATOR YJDC"/>
    <property type="match status" value="1"/>
</dbReference>
<dbReference type="InterPro" id="IPR009057">
    <property type="entry name" value="Homeodomain-like_sf"/>
</dbReference>
<proteinExistence type="predicted"/>
<gene>
    <name evidence="6" type="ORF">DY252_04220</name>
</gene>
<dbReference type="RefSeq" id="WP_064787512.1">
    <property type="nucleotide sequence ID" value="NZ_CP031555.1"/>
</dbReference>